<evidence type="ECO:0000313" key="1">
    <source>
        <dbReference type="Proteomes" id="UP000046395"/>
    </source>
</evidence>
<proteinExistence type="predicted"/>
<accession>A0A5S6Q1R9</accession>
<reference evidence="2" key="1">
    <citation type="submission" date="2019-12" db="UniProtKB">
        <authorList>
            <consortium name="WormBaseParasite"/>
        </authorList>
    </citation>
    <scope>IDENTIFICATION</scope>
</reference>
<sequence length="195" mass="22041">MSSVLCDIEAMVNARPLPFVGDDPKDMTPLTPSHFLIGRQSMELPAHAGDRDILLEASGEILNDVKSRQMEVNIFSIPFNVEALDMLDNLQHEIIQLQTDDELKARYNLPLLDFYKRYRSKDDFPALRRYALKYASLFGTTYFCEQLFSKCTIANSHLHCRLTDANLVNLLRVAKSSVPTVPLQVTPHEASTVSV</sequence>
<dbReference type="PANTHER" id="PTHR45913">
    <property type="entry name" value="EPM2A-INTERACTING PROTEIN 1"/>
    <property type="match status" value="1"/>
</dbReference>
<dbReference type="WBParaSite" id="TMUE_0000001190.1">
    <property type="protein sequence ID" value="TMUE_0000001190.1"/>
    <property type="gene ID" value="WBGene00294370"/>
</dbReference>
<organism evidence="1 2">
    <name type="scientific">Trichuris muris</name>
    <name type="common">Mouse whipworm</name>
    <dbReference type="NCBI Taxonomy" id="70415"/>
    <lineage>
        <taxon>Eukaryota</taxon>
        <taxon>Metazoa</taxon>
        <taxon>Ecdysozoa</taxon>
        <taxon>Nematoda</taxon>
        <taxon>Enoplea</taxon>
        <taxon>Dorylaimia</taxon>
        <taxon>Trichinellida</taxon>
        <taxon>Trichuridae</taxon>
        <taxon>Trichuris</taxon>
    </lineage>
</organism>
<name>A0A5S6Q1R9_TRIMR</name>
<dbReference type="PANTHER" id="PTHR45913:SF5">
    <property type="entry name" value="GENERAL TRANSCRIPTION FACTOR II-I REPEAT DOMAIN-CONTAINING PROTEIN 2A-LIKE PROTEIN"/>
    <property type="match status" value="1"/>
</dbReference>
<dbReference type="Proteomes" id="UP000046395">
    <property type="component" value="Unassembled WGS sequence"/>
</dbReference>
<evidence type="ECO:0000313" key="2">
    <source>
        <dbReference type="WBParaSite" id="TMUE_0000001190.1"/>
    </source>
</evidence>
<keyword evidence="1" id="KW-1185">Reference proteome</keyword>
<protein>
    <submittedName>
        <fullName evidence="2">HAT C-terminal dimerisation domain-containing protein</fullName>
    </submittedName>
</protein>
<dbReference type="STRING" id="70415.A0A5S6Q1R9"/>
<dbReference type="AlphaFoldDB" id="A0A5S6Q1R9"/>